<evidence type="ECO:0000256" key="9">
    <source>
        <dbReference type="HAMAP-Rule" id="MF_01925"/>
    </source>
</evidence>
<feature type="domain" description="Pyrroline-5-carboxylate reductase dimerisation" evidence="14">
    <location>
        <begin position="162"/>
        <end position="266"/>
    </location>
</feature>
<dbReference type="InterPro" id="IPR000304">
    <property type="entry name" value="Pyrroline-COOH_reductase"/>
</dbReference>
<evidence type="ECO:0000256" key="4">
    <source>
        <dbReference type="ARBA" id="ARBA00022605"/>
    </source>
</evidence>
<dbReference type="FunFam" id="3.40.50.720:FF:000190">
    <property type="entry name" value="Pyrroline-5-carboxylate reductase"/>
    <property type="match status" value="1"/>
</dbReference>
<feature type="binding site" evidence="11">
    <location>
        <begin position="8"/>
        <end position="13"/>
    </location>
    <ligand>
        <name>NADP(+)</name>
        <dbReference type="ChEBI" id="CHEBI:58349"/>
    </ligand>
</feature>
<gene>
    <name evidence="9 15" type="primary">proC</name>
    <name evidence="15" type="ORF">HF320_03050</name>
</gene>
<dbReference type="GO" id="GO:0055129">
    <property type="term" value="P:L-proline biosynthetic process"/>
    <property type="evidence" value="ECO:0007669"/>
    <property type="project" value="UniProtKB-UniRule"/>
</dbReference>
<dbReference type="HAMAP" id="MF_01925">
    <property type="entry name" value="P5C_reductase"/>
    <property type="match status" value="1"/>
</dbReference>
<comment type="subcellular location">
    <subcellularLocation>
        <location evidence="1 9">Cytoplasm</location>
    </subcellularLocation>
</comment>
<comment type="function">
    <text evidence="8 9">Catalyzes the reduction of 1-pyrroline-5-carboxylate (PCA) to L-proline.</text>
</comment>
<dbReference type="Gene3D" id="1.10.3730.10">
    <property type="entry name" value="ProC C-terminal domain-like"/>
    <property type="match status" value="1"/>
</dbReference>
<evidence type="ECO:0000256" key="7">
    <source>
        <dbReference type="ARBA" id="ARBA00023002"/>
    </source>
</evidence>
<evidence type="ECO:0000256" key="8">
    <source>
        <dbReference type="ARBA" id="ARBA00058118"/>
    </source>
</evidence>
<organism evidence="15 16">
    <name type="scientific">Collinsella acetigenes</name>
    <dbReference type="NCBI Taxonomy" id="2713419"/>
    <lineage>
        <taxon>Bacteria</taxon>
        <taxon>Bacillati</taxon>
        <taxon>Actinomycetota</taxon>
        <taxon>Coriobacteriia</taxon>
        <taxon>Coriobacteriales</taxon>
        <taxon>Coriobacteriaceae</taxon>
        <taxon>Collinsella</taxon>
    </lineage>
</organism>
<sequence length="267" mass="27506">MAKELALIGCGNMGTAMLKGIVGSGLVAAQDVTVADVSETSQQRLAGELGCQGTCDNSEAVAGAKSIIIAVKPQYLDGVVKAFAPSVDKDAVIISIAAGVSLERLEGLLGADHKIVRVMPNLAAMVGESMSALCPNDNVTEAEREGVHELFCAFGKAEFIPEHLMDAVVAVSGSAPAYVCLFIEAMADAAVIEGMPRAQAYAMAEQAVLGTAKYLQETGTHPAVLKDMVSSPAGTTIAAVAELERGGLRATVVDAMLACAERNRELA</sequence>
<dbReference type="RefSeq" id="WP_169277020.1">
    <property type="nucleotide sequence ID" value="NZ_JABBCP010000002.1"/>
</dbReference>
<proteinExistence type="inferred from homology"/>
<feature type="domain" description="Pyrroline-5-carboxylate reductase catalytic N-terminal" evidence="13">
    <location>
        <begin position="5"/>
        <end position="99"/>
    </location>
</feature>
<evidence type="ECO:0000256" key="3">
    <source>
        <dbReference type="ARBA" id="ARBA00022490"/>
    </source>
</evidence>
<dbReference type="PROSITE" id="PS00521">
    <property type="entry name" value="P5CR"/>
    <property type="match status" value="1"/>
</dbReference>
<keyword evidence="5 9" id="KW-0641">Proline biosynthesis</keyword>
<reference evidence="15 16" key="1">
    <citation type="submission" date="2020-04" db="EMBL/GenBank/DDBJ databases">
        <title>Collinsella sp. KGMB02528 nov., an anaerobic actinobacterium isolated from human feces.</title>
        <authorList>
            <person name="Han K.-I."/>
            <person name="Eom M.K."/>
            <person name="Kim J.-S."/>
            <person name="Lee K.C."/>
            <person name="Suh M.K."/>
            <person name="Park S.-H."/>
            <person name="Lee J.H."/>
            <person name="Kang S.W."/>
            <person name="Park J.-E."/>
            <person name="Oh B.S."/>
            <person name="Yu S.Y."/>
            <person name="Choi S.-H."/>
            <person name="Lee D.H."/>
            <person name="Yoon H."/>
            <person name="Kim B.-Y."/>
            <person name="Lee J.H."/>
            <person name="Lee J.-S."/>
        </authorList>
    </citation>
    <scope>NUCLEOTIDE SEQUENCE [LARGE SCALE GENOMIC DNA]</scope>
    <source>
        <strain evidence="15 16">KGMB02528</strain>
    </source>
</reference>
<evidence type="ECO:0000259" key="14">
    <source>
        <dbReference type="Pfam" id="PF14748"/>
    </source>
</evidence>
<evidence type="ECO:0000256" key="10">
    <source>
        <dbReference type="NCBIfam" id="TIGR00112"/>
    </source>
</evidence>
<keyword evidence="7 9" id="KW-0560">Oxidoreductase</keyword>
<dbReference type="InterPro" id="IPR028939">
    <property type="entry name" value="P5C_Rdtase_cat_N"/>
</dbReference>
<evidence type="ECO:0000256" key="5">
    <source>
        <dbReference type="ARBA" id="ARBA00022650"/>
    </source>
</evidence>
<name>A0A7X9UB84_9ACTN</name>
<comment type="caution">
    <text evidence="15">The sequence shown here is derived from an EMBL/GenBank/DDBJ whole genome shotgun (WGS) entry which is preliminary data.</text>
</comment>
<dbReference type="Proteomes" id="UP000546970">
    <property type="component" value="Unassembled WGS sequence"/>
</dbReference>
<keyword evidence="16" id="KW-1185">Reference proteome</keyword>
<evidence type="ECO:0000313" key="16">
    <source>
        <dbReference type="Proteomes" id="UP000546970"/>
    </source>
</evidence>
<keyword evidence="3 9" id="KW-0963">Cytoplasm</keyword>
<dbReference type="Gene3D" id="3.40.50.720">
    <property type="entry name" value="NAD(P)-binding Rossmann-like Domain"/>
    <property type="match status" value="1"/>
</dbReference>
<comment type="catalytic activity">
    <reaction evidence="9 12">
        <text>L-proline + NADP(+) = (S)-1-pyrroline-5-carboxylate + NADPH + 2 H(+)</text>
        <dbReference type="Rhea" id="RHEA:14109"/>
        <dbReference type="ChEBI" id="CHEBI:15378"/>
        <dbReference type="ChEBI" id="CHEBI:17388"/>
        <dbReference type="ChEBI" id="CHEBI:57783"/>
        <dbReference type="ChEBI" id="CHEBI:58349"/>
        <dbReference type="ChEBI" id="CHEBI:60039"/>
        <dbReference type="EC" id="1.5.1.2"/>
    </reaction>
</comment>
<evidence type="ECO:0000313" key="15">
    <source>
        <dbReference type="EMBL" id="NMF55315.1"/>
    </source>
</evidence>
<dbReference type="GO" id="GO:0005737">
    <property type="term" value="C:cytoplasm"/>
    <property type="evidence" value="ECO:0007669"/>
    <property type="project" value="UniProtKB-SubCell"/>
</dbReference>
<dbReference type="PIRSF" id="PIRSF000193">
    <property type="entry name" value="Pyrrol-5-carb_rd"/>
    <property type="match status" value="1"/>
</dbReference>
<evidence type="ECO:0000256" key="2">
    <source>
        <dbReference type="ARBA" id="ARBA00005525"/>
    </source>
</evidence>
<protein>
    <recommendedName>
        <fullName evidence="9 10">Pyrroline-5-carboxylate reductase</fullName>
        <shortName evidence="9">P5C reductase</shortName>
        <shortName evidence="9">P5CR</shortName>
        <ecNumber evidence="9 10">1.5.1.2</ecNumber>
    </recommendedName>
    <alternativeName>
        <fullName evidence="9">PCA reductase</fullName>
    </alternativeName>
</protein>
<dbReference type="Pfam" id="PF03807">
    <property type="entry name" value="F420_oxidored"/>
    <property type="match status" value="1"/>
</dbReference>
<comment type="catalytic activity">
    <reaction evidence="9">
        <text>L-proline + NAD(+) = (S)-1-pyrroline-5-carboxylate + NADH + 2 H(+)</text>
        <dbReference type="Rhea" id="RHEA:14105"/>
        <dbReference type="ChEBI" id="CHEBI:15378"/>
        <dbReference type="ChEBI" id="CHEBI:17388"/>
        <dbReference type="ChEBI" id="CHEBI:57540"/>
        <dbReference type="ChEBI" id="CHEBI:57945"/>
        <dbReference type="ChEBI" id="CHEBI:60039"/>
        <dbReference type="EC" id="1.5.1.2"/>
    </reaction>
</comment>
<dbReference type="Pfam" id="PF14748">
    <property type="entry name" value="P5CR_dimer"/>
    <property type="match status" value="1"/>
</dbReference>
<dbReference type="UniPathway" id="UPA00098">
    <property type="reaction ID" value="UER00361"/>
</dbReference>
<dbReference type="InterPro" id="IPR053790">
    <property type="entry name" value="P5CR-like_CS"/>
</dbReference>
<feature type="binding site" evidence="11">
    <location>
        <position position="57"/>
    </location>
    <ligand>
        <name>NADPH</name>
        <dbReference type="ChEBI" id="CHEBI:57783"/>
    </ligand>
</feature>
<dbReference type="AlphaFoldDB" id="A0A7X9UB84"/>
<keyword evidence="6 9" id="KW-0521">NADP</keyword>
<evidence type="ECO:0000256" key="6">
    <source>
        <dbReference type="ARBA" id="ARBA00022857"/>
    </source>
</evidence>
<dbReference type="SUPFAM" id="SSF48179">
    <property type="entry name" value="6-phosphogluconate dehydrogenase C-terminal domain-like"/>
    <property type="match status" value="1"/>
</dbReference>
<dbReference type="NCBIfam" id="TIGR00112">
    <property type="entry name" value="proC"/>
    <property type="match status" value="1"/>
</dbReference>
<feature type="binding site" evidence="11">
    <location>
        <begin position="70"/>
        <end position="73"/>
    </location>
    <ligand>
        <name>NADP(+)</name>
        <dbReference type="ChEBI" id="CHEBI:58349"/>
    </ligand>
</feature>
<dbReference type="SUPFAM" id="SSF51735">
    <property type="entry name" value="NAD(P)-binding Rossmann-fold domains"/>
    <property type="match status" value="1"/>
</dbReference>
<dbReference type="EMBL" id="JABBCP010000002">
    <property type="protein sequence ID" value="NMF55315.1"/>
    <property type="molecule type" value="Genomic_DNA"/>
</dbReference>
<dbReference type="GO" id="GO:0004735">
    <property type="term" value="F:pyrroline-5-carboxylate reductase activity"/>
    <property type="evidence" value="ECO:0007669"/>
    <property type="project" value="UniProtKB-UniRule"/>
</dbReference>
<dbReference type="FunFam" id="1.10.3730.10:FF:000001">
    <property type="entry name" value="Pyrroline-5-carboxylate reductase"/>
    <property type="match status" value="1"/>
</dbReference>
<dbReference type="InterPro" id="IPR008927">
    <property type="entry name" value="6-PGluconate_DH-like_C_sf"/>
</dbReference>
<comment type="similarity">
    <text evidence="2 9 12">Belongs to the pyrroline-5-carboxylate reductase family.</text>
</comment>
<evidence type="ECO:0000256" key="11">
    <source>
        <dbReference type="PIRSR" id="PIRSR000193-1"/>
    </source>
</evidence>
<dbReference type="PANTHER" id="PTHR11645">
    <property type="entry name" value="PYRROLINE-5-CARBOXYLATE REDUCTASE"/>
    <property type="match status" value="1"/>
</dbReference>
<comment type="pathway">
    <text evidence="9 12">Amino-acid biosynthesis; L-proline biosynthesis; L-proline from L-glutamate 5-semialdehyde: step 1/1.</text>
</comment>
<evidence type="ECO:0000256" key="12">
    <source>
        <dbReference type="RuleBase" id="RU003903"/>
    </source>
</evidence>
<dbReference type="EC" id="1.5.1.2" evidence="9 10"/>
<evidence type="ECO:0000256" key="1">
    <source>
        <dbReference type="ARBA" id="ARBA00004496"/>
    </source>
</evidence>
<dbReference type="PANTHER" id="PTHR11645:SF0">
    <property type="entry name" value="PYRROLINE-5-CARBOXYLATE REDUCTASE 3"/>
    <property type="match status" value="1"/>
</dbReference>
<accession>A0A7X9UB84</accession>
<keyword evidence="4 9" id="KW-0028">Amino-acid biosynthesis</keyword>
<dbReference type="InterPro" id="IPR029036">
    <property type="entry name" value="P5CR_dimer"/>
</dbReference>
<evidence type="ECO:0000259" key="13">
    <source>
        <dbReference type="Pfam" id="PF03807"/>
    </source>
</evidence>
<dbReference type="InterPro" id="IPR036291">
    <property type="entry name" value="NAD(P)-bd_dom_sf"/>
</dbReference>